<organism evidence="6 7">
    <name type="scientific">Cellulomonas oligotrophica</name>
    <dbReference type="NCBI Taxonomy" id="931536"/>
    <lineage>
        <taxon>Bacteria</taxon>
        <taxon>Bacillati</taxon>
        <taxon>Actinomycetota</taxon>
        <taxon>Actinomycetes</taxon>
        <taxon>Micrococcales</taxon>
        <taxon>Cellulomonadaceae</taxon>
        <taxon>Cellulomonas</taxon>
    </lineage>
</organism>
<evidence type="ECO:0000256" key="4">
    <source>
        <dbReference type="SAM" id="MobiDB-lite"/>
    </source>
</evidence>
<name>A0ABQ4DBR6_9CELL</name>
<dbReference type="Proteomes" id="UP000618382">
    <property type="component" value="Unassembled WGS sequence"/>
</dbReference>
<dbReference type="Gene3D" id="3.40.50.2300">
    <property type="match status" value="2"/>
</dbReference>
<dbReference type="InterPro" id="IPR046335">
    <property type="entry name" value="LacI/GalR-like_sensor"/>
</dbReference>
<evidence type="ECO:0000313" key="6">
    <source>
        <dbReference type="EMBL" id="GIG33144.1"/>
    </source>
</evidence>
<keyword evidence="2" id="KW-0238">DNA-binding</keyword>
<gene>
    <name evidence="6" type="primary">lacI_4</name>
    <name evidence="6" type="ORF">Col01nite_23030</name>
</gene>
<keyword evidence="7" id="KW-1185">Reference proteome</keyword>
<accession>A0ABQ4DBR6</accession>
<dbReference type="InterPro" id="IPR028082">
    <property type="entry name" value="Peripla_BP_I"/>
</dbReference>
<keyword evidence="3" id="KW-0804">Transcription</keyword>
<keyword evidence="1" id="KW-0805">Transcription regulation</keyword>
<evidence type="ECO:0000256" key="3">
    <source>
        <dbReference type="ARBA" id="ARBA00023163"/>
    </source>
</evidence>
<evidence type="ECO:0000256" key="1">
    <source>
        <dbReference type="ARBA" id="ARBA00023015"/>
    </source>
</evidence>
<feature type="region of interest" description="Disordered" evidence="4">
    <location>
        <begin position="295"/>
        <end position="316"/>
    </location>
</feature>
<comment type="caution">
    <text evidence="6">The sequence shown here is derived from an EMBL/GenBank/DDBJ whole genome shotgun (WGS) entry which is preliminary data.</text>
</comment>
<reference evidence="6 7" key="1">
    <citation type="submission" date="2021-01" db="EMBL/GenBank/DDBJ databases">
        <title>Whole genome shotgun sequence of Cellulomonas oligotrophica NBRC 109435.</title>
        <authorList>
            <person name="Komaki H."/>
            <person name="Tamura T."/>
        </authorList>
    </citation>
    <scope>NUCLEOTIDE SEQUENCE [LARGE SCALE GENOMIC DNA]</scope>
    <source>
        <strain evidence="6 7">NBRC 109435</strain>
    </source>
</reference>
<feature type="domain" description="Transcriptional regulator LacI/GalR-like sensor" evidence="5">
    <location>
        <begin position="151"/>
        <end position="308"/>
    </location>
</feature>
<evidence type="ECO:0000313" key="7">
    <source>
        <dbReference type="Proteomes" id="UP000618382"/>
    </source>
</evidence>
<evidence type="ECO:0000259" key="5">
    <source>
        <dbReference type="Pfam" id="PF13377"/>
    </source>
</evidence>
<dbReference type="PANTHER" id="PTHR30146:SF155">
    <property type="entry name" value="ALANINE RACEMASE"/>
    <property type="match status" value="1"/>
</dbReference>
<dbReference type="SUPFAM" id="SSF53822">
    <property type="entry name" value="Periplasmic binding protein-like I"/>
    <property type="match status" value="1"/>
</dbReference>
<sequence>MPRPPAAEPRAAAGVAAVAGVARRRTGTLAHVTQGTDAIGLVLARPARMLGLEPFFMELIGGIEETLSVDGRSLLLHVVPDHEAEIAAYRRWGAGGMVDAVVLVNLVVDDPRLDVLRELAIPTVVVGGPERSVPGVAHVWIDNGQAMRDAVGYLVGLGHTTVGRVSGPRRLAHTVARTAAFVEECAALGVHGVVVEGDYAEESGTRAARTLLGRGGPPSAIVFDNDVMALAALGVAHELNLDVPRDVSLLAWDDSALCRLAHPPLSAMSLDVHAMGAQVATAVLNLLASGRPTTSTAPLPRLVARGSTARHARPAP</sequence>
<dbReference type="PANTHER" id="PTHR30146">
    <property type="entry name" value="LACI-RELATED TRANSCRIPTIONAL REPRESSOR"/>
    <property type="match status" value="1"/>
</dbReference>
<proteinExistence type="predicted"/>
<dbReference type="Pfam" id="PF13377">
    <property type="entry name" value="Peripla_BP_3"/>
    <property type="match status" value="1"/>
</dbReference>
<dbReference type="EMBL" id="BONN01000005">
    <property type="protein sequence ID" value="GIG33144.1"/>
    <property type="molecule type" value="Genomic_DNA"/>
</dbReference>
<dbReference type="CDD" id="cd06267">
    <property type="entry name" value="PBP1_LacI_sugar_binding-like"/>
    <property type="match status" value="1"/>
</dbReference>
<evidence type="ECO:0000256" key="2">
    <source>
        <dbReference type="ARBA" id="ARBA00023125"/>
    </source>
</evidence>
<protein>
    <submittedName>
        <fullName evidence="6">LacI family transcriptional regulator</fullName>
    </submittedName>
</protein>